<dbReference type="Gene3D" id="1.25.10.10">
    <property type="entry name" value="Leucine-rich Repeat Variant"/>
    <property type="match status" value="2"/>
</dbReference>
<evidence type="ECO:0000313" key="5">
    <source>
        <dbReference type="Proteomes" id="UP001212152"/>
    </source>
</evidence>
<organism evidence="4 5">
    <name type="scientific">Geranomyces variabilis</name>
    <dbReference type="NCBI Taxonomy" id="109894"/>
    <lineage>
        <taxon>Eukaryota</taxon>
        <taxon>Fungi</taxon>
        <taxon>Fungi incertae sedis</taxon>
        <taxon>Chytridiomycota</taxon>
        <taxon>Chytridiomycota incertae sedis</taxon>
        <taxon>Chytridiomycetes</taxon>
        <taxon>Spizellomycetales</taxon>
        <taxon>Powellomycetaceae</taxon>
        <taxon>Geranomyces</taxon>
    </lineage>
</organism>
<feature type="compositionally biased region" description="Polar residues" evidence="2">
    <location>
        <begin position="432"/>
        <end position="446"/>
    </location>
</feature>
<proteinExistence type="inferred from homology"/>
<sequence length="1042" mass="111502">MDTPSSSQRKRITTYGRRSTQRASVSAFGAPTPSWQSEGSAPLVSFDAAPPNATPSRAPRHRAVHTPQSPDGDGFAFPADDYVATSAGKGGRRRGKEDGLSNADPVTPARRPRRGPLGKSHSAATTPTKSPQGPAADTRRSPARTAAGKKSADATRKQQATEDIAGPTSADPETPRRKIRRAPDDRLLSRRLDLDGGATEEPDPFAFPSDDPPTPLRAKRPPVRGSPRQTGTSLNADGQRTPVPVAKTPEPSPRASNGMKKRLADSPSPLPVKRSRSGNGLSKPRDNSPALEDGCEPLVSHDFRVMSPLGMHITASPPASLAPTPLVRTLSKTALDDVDQLLARCEPILEPLKLPCMVADCVQSAASSVQSPPQARGRVARMKQSGIPSPSKLRLSQTDNSSLESDASGTSYFELNVSSTLRRSETERRQSAHSTIGLNAPSRRQSLNTIGTFDTEGESSQPSPSIISLATESVPAAAGRPPIGITYAKTRSYLETEDDLFAPKYVAESQRRKDEGLETSDEDEDCIGAKSIHELREAGEASRFTDAMDYIMGGLAEHSPLSILLVMITYIYCGLLHDMRNLEHLILEPHLLDIITKSLLLVPDPLNSHIKSKFERRLILDWKESIADTPFLYDGGKDVKLSDIALQCLLLIARAKPANAAFLQRQLREAGVLEKIIPLSQSGLEAFNDGFQLYIKEPDSALPPLKRAMHITSMCFRILDFATSSCPENGNRVADSAGYLDRALQAMGGATVVSRATESAAQPGADNPLSPTSPTSPELPLSPHSSFAAPPKPVDNFAIMLLATGLLANSVQLNQQNRTRIKEMELSPICPGLSACIPRCICATRISAVRYIATTVNDRLATDSQEMHHAVLTGHTTVLLGLLIDNMPENRAAALACMTDHGLSFEPVVEMLENFTRLYQDVLTVPSTPVTPGAAATSGVGPGPVAANTWAIVAGLVNVFKGRRARQHEIEVLANAYEGITNEDVNTLQLQEVEVQKRKALPAQTIYCAGVADGMGNNGGGGSGAVAEGFGFGLGRRLAAKE</sequence>
<dbReference type="Pfam" id="PF07814">
    <property type="entry name" value="WAPL"/>
    <property type="match status" value="1"/>
</dbReference>
<dbReference type="Proteomes" id="UP001212152">
    <property type="component" value="Unassembled WGS sequence"/>
</dbReference>
<feature type="compositionally biased region" description="Basic and acidic residues" evidence="2">
    <location>
        <begin position="150"/>
        <end position="160"/>
    </location>
</feature>
<keyword evidence="5" id="KW-1185">Reference proteome</keyword>
<feature type="domain" description="Wings apart-like protein C-terminal" evidence="3">
    <location>
        <begin position="530"/>
        <end position="562"/>
    </location>
</feature>
<dbReference type="InterPro" id="IPR011989">
    <property type="entry name" value="ARM-like"/>
</dbReference>
<dbReference type="AlphaFoldDB" id="A0AAD5XML8"/>
<evidence type="ECO:0000256" key="1">
    <source>
        <dbReference type="ARBA" id="ARBA00006854"/>
    </source>
</evidence>
<reference evidence="4" key="1">
    <citation type="submission" date="2020-05" db="EMBL/GenBank/DDBJ databases">
        <title>Phylogenomic resolution of chytrid fungi.</title>
        <authorList>
            <person name="Stajich J.E."/>
            <person name="Amses K."/>
            <person name="Simmons R."/>
            <person name="Seto K."/>
            <person name="Myers J."/>
            <person name="Bonds A."/>
            <person name="Quandt C.A."/>
            <person name="Barry K."/>
            <person name="Liu P."/>
            <person name="Grigoriev I."/>
            <person name="Longcore J.E."/>
            <person name="James T.Y."/>
        </authorList>
    </citation>
    <scope>NUCLEOTIDE SEQUENCE</scope>
    <source>
        <strain evidence="4">JEL0379</strain>
    </source>
</reference>
<feature type="region of interest" description="Disordered" evidence="2">
    <location>
        <begin position="421"/>
        <end position="446"/>
    </location>
</feature>
<dbReference type="PANTHER" id="PTHR22100">
    <property type="entry name" value="WINGS APART-LIKE PROTEIN HOMOLOG"/>
    <property type="match status" value="1"/>
</dbReference>
<feature type="compositionally biased region" description="Low complexity" evidence="2">
    <location>
        <begin position="768"/>
        <end position="786"/>
    </location>
</feature>
<gene>
    <name evidence="4" type="ORF">HDU87_008624</name>
</gene>
<feature type="compositionally biased region" description="Basic and acidic residues" evidence="2">
    <location>
        <begin position="173"/>
        <end position="194"/>
    </location>
</feature>
<dbReference type="PANTHER" id="PTHR22100:SF13">
    <property type="entry name" value="WINGS APART-LIKE PROTEIN HOMOLOG"/>
    <property type="match status" value="1"/>
</dbReference>
<feature type="region of interest" description="Disordered" evidence="2">
    <location>
        <begin position="367"/>
        <end position="407"/>
    </location>
</feature>
<dbReference type="InterPro" id="IPR022771">
    <property type="entry name" value="WAPL_C"/>
</dbReference>
<name>A0AAD5XML8_9FUNG</name>
<feature type="compositionally biased region" description="Polar residues" evidence="2">
    <location>
        <begin position="122"/>
        <end position="131"/>
    </location>
</feature>
<accession>A0AAD5XML8</accession>
<evidence type="ECO:0000259" key="3">
    <source>
        <dbReference type="Pfam" id="PF07814"/>
    </source>
</evidence>
<protein>
    <recommendedName>
        <fullName evidence="3">Wings apart-like protein C-terminal domain-containing protein</fullName>
    </recommendedName>
</protein>
<evidence type="ECO:0000313" key="4">
    <source>
        <dbReference type="EMBL" id="KAJ3170922.1"/>
    </source>
</evidence>
<feature type="compositionally biased region" description="Polar residues" evidence="2">
    <location>
        <begin position="227"/>
        <end position="238"/>
    </location>
</feature>
<feature type="region of interest" description="Disordered" evidence="2">
    <location>
        <begin position="755"/>
        <end position="787"/>
    </location>
</feature>
<feature type="region of interest" description="Disordered" evidence="2">
    <location>
        <begin position="1"/>
        <end position="295"/>
    </location>
</feature>
<feature type="compositionally biased region" description="Polar residues" evidence="2">
    <location>
        <begin position="394"/>
        <end position="407"/>
    </location>
</feature>
<dbReference type="InterPro" id="IPR039874">
    <property type="entry name" value="WAPL"/>
</dbReference>
<evidence type="ECO:0000256" key="2">
    <source>
        <dbReference type="SAM" id="MobiDB-lite"/>
    </source>
</evidence>
<dbReference type="EMBL" id="JADGJQ010000090">
    <property type="protein sequence ID" value="KAJ3170922.1"/>
    <property type="molecule type" value="Genomic_DNA"/>
</dbReference>
<comment type="similarity">
    <text evidence="1">Belongs to the WAPL family.</text>
</comment>
<comment type="caution">
    <text evidence="4">The sequence shown here is derived from an EMBL/GenBank/DDBJ whole genome shotgun (WGS) entry which is preliminary data.</text>
</comment>